<dbReference type="KEGG" id="ibu:IB211_01410c"/>
<dbReference type="eggNOG" id="COG0583">
    <property type="taxonomic scope" value="Bacteria"/>
</dbReference>
<comment type="similarity">
    <text evidence="1">Belongs to the LysR transcriptional regulatory family.</text>
</comment>
<proteinExistence type="inferred from homology"/>
<reference evidence="6 7" key="1">
    <citation type="journal article" date="2015" name="Nat. Commun.">
        <title>Production of butyrate from lysine and the Amadori product fructoselysine by a human gut commensal.</title>
        <authorList>
            <person name="Bui T.P."/>
            <person name="Ritari J."/>
            <person name="Boeren S."/>
            <person name="de Waard P."/>
            <person name="Plugge C.M."/>
            <person name="de Vos W.M."/>
        </authorList>
    </citation>
    <scope>NUCLEOTIDE SEQUENCE [LARGE SCALE GENOMIC DNA]</scope>
    <source>
        <strain evidence="6 7">AF211</strain>
    </source>
</reference>
<evidence type="ECO:0000313" key="7">
    <source>
        <dbReference type="Proteomes" id="UP000064844"/>
    </source>
</evidence>
<gene>
    <name evidence="6" type="ORF">IB211_01410c</name>
</gene>
<keyword evidence="2" id="KW-0805">Transcription regulation</keyword>
<reference evidence="7" key="2">
    <citation type="submission" date="2015-04" db="EMBL/GenBank/DDBJ databases">
        <title>A butyrogenic pathway from the amino acid lysine in a human gut commensal.</title>
        <authorList>
            <person name="de Vos W.M."/>
            <person name="Bui N.T.P."/>
            <person name="Plugge C.M."/>
            <person name="Ritari J."/>
        </authorList>
    </citation>
    <scope>NUCLEOTIDE SEQUENCE [LARGE SCALE GENOMIC DNA]</scope>
    <source>
        <strain evidence="7">AF211</strain>
    </source>
</reference>
<dbReference type="Pfam" id="PF03466">
    <property type="entry name" value="LysR_substrate"/>
    <property type="match status" value="1"/>
</dbReference>
<evidence type="ECO:0000259" key="5">
    <source>
        <dbReference type="PROSITE" id="PS50931"/>
    </source>
</evidence>
<dbReference type="PATRIC" id="fig|1297617.4.peg.1443"/>
<organism evidence="6 7">
    <name type="scientific">Intestinimonas butyriciproducens</name>
    <dbReference type="NCBI Taxonomy" id="1297617"/>
    <lineage>
        <taxon>Bacteria</taxon>
        <taxon>Bacillati</taxon>
        <taxon>Bacillota</taxon>
        <taxon>Clostridia</taxon>
        <taxon>Eubacteriales</taxon>
        <taxon>Intestinimonas</taxon>
    </lineage>
</organism>
<dbReference type="EMBL" id="CP011307">
    <property type="protein sequence ID" value="ALP93803.1"/>
    <property type="molecule type" value="Genomic_DNA"/>
</dbReference>
<dbReference type="GO" id="GO:0005829">
    <property type="term" value="C:cytosol"/>
    <property type="evidence" value="ECO:0007669"/>
    <property type="project" value="TreeGrafter"/>
</dbReference>
<feature type="domain" description="HTH lysR-type" evidence="5">
    <location>
        <begin position="55"/>
        <end position="112"/>
    </location>
</feature>
<dbReference type="PROSITE" id="PS50931">
    <property type="entry name" value="HTH_LYSR"/>
    <property type="match status" value="1"/>
</dbReference>
<dbReference type="PRINTS" id="PR00039">
    <property type="entry name" value="HTHLYSR"/>
</dbReference>
<dbReference type="GO" id="GO:0003677">
    <property type="term" value="F:DNA binding"/>
    <property type="evidence" value="ECO:0007669"/>
    <property type="project" value="UniProtKB-KW"/>
</dbReference>
<protein>
    <submittedName>
        <fullName evidence="6">Transcriptional regulator</fullName>
    </submittedName>
</protein>
<evidence type="ECO:0000256" key="3">
    <source>
        <dbReference type="ARBA" id="ARBA00023125"/>
    </source>
</evidence>
<evidence type="ECO:0000313" key="6">
    <source>
        <dbReference type="EMBL" id="ALP93803.1"/>
    </source>
</evidence>
<dbReference type="CDD" id="cd05466">
    <property type="entry name" value="PBP2_LTTR_substrate"/>
    <property type="match status" value="1"/>
</dbReference>
<evidence type="ECO:0000256" key="2">
    <source>
        <dbReference type="ARBA" id="ARBA00023015"/>
    </source>
</evidence>
<dbReference type="InterPro" id="IPR050950">
    <property type="entry name" value="HTH-type_LysR_regulators"/>
</dbReference>
<dbReference type="GO" id="GO:0003700">
    <property type="term" value="F:DNA-binding transcription factor activity"/>
    <property type="evidence" value="ECO:0007669"/>
    <property type="project" value="InterPro"/>
</dbReference>
<dbReference type="InterPro" id="IPR036390">
    <property type="entry name" value="WH_DNA-bd_sf"/>
</dbReference>
<dbReference type="PANTHER" id="PTHR30419:SF8">
    <property type="entry name" value="NITROGEN ASSIMILATION TRANSCRIPTIONAL ACTIVATOR-RELATED"/>
    <property type="match status" value="1"/>
</dbReference>
<dbReference type="InterPro" id="IPR000847">
    <property type="entry name" value="LysR_HTH_N"/>
</dbReference>
<dbReference type="InterPro" id="IPR036388">
    <property type="entry name" value="WH-like_DNA-bd_sf"/>
</dbReference>
<dbReference type="AlphaFoldDB" id="A0A0S2W393"/>
<dbReference type="Proteomes" id="UP000064844">
    <property type="component" value="Chromosome"/>
</dbReference>
<dbReference type="SUPFAM" id="SSF53850">
    <property type="entry name" value="Periplasmic binding protein-like II"/>
    <property type="match status" value="1"/>
</dbReference>
<evidence type="ECO:0000256" key="1">
    <source>
        <dbReference type="ARBA" id="ARBA00009437"/>
    </source>
</evidence>
<keyword evidence="7" id="KW-1185">Reference proteome</keyword>
<dbReference type="Gene3D" id="1.10.10.10">
    <property type="entry name" value="Winged helix-like DNA-binding domain superfamily/Winged helix DNA-binding domain"/>
    <property type="match status" value="1"/>
</dbReference>
<keyword evidence="3" id="KW-0238">DNA-binding</keyword>
<dbReference type="STRING" id="1297617.IB211_01410c"/>
<keyword evidence="4" id="KW-0804">Transcription</keyword>
<dbReference type="SUPFAM" id="SSF46785">
    <property type="entry name" value="Winged helix' DNA-binding domain"/>
    <property type="match status" value="1"/>
</dbReference>
<evidence type="ECO:0000256" key="4">
    <source>
        <dbReference type="ARBA" id="ARBA00023163"/>
    </source>
</evidence>
<dbReference type="InterPro" id="IPR005119">
    <property type="entry name" value="LysR_subst-bd"/>
</dbReference>
<dbReference type="FunFam" id="1.10.10.10:FF:000001">
    <property type="entry name" value="LysR family transcriptional regulator"/>
    <property type="match status" value="1"/>
</dbReference>
<dbReference type="Gene3D" id="3.40.190.290">
    <property type="match status" value="1"/>
</dbReference>
<dbReference type="PANTHER" id="PTHR30419">
    <property type="entry name" value="HTH-TYPE TRANSCRIPTIONAL REGULATOR YBHD"/>
    <property type="match status" value="1"/>
</dbReference>
<dbReference type="Pfam" id="PF00126">
    <property type="entry name" value="HTH_1"/>
    <property type="match status" value="1"/>
</dbReference>
<sequence length="342" mass="39198">MVYSSCIFDLRAMRFRPAAHRPHGFSYSIIPGVHSKSSPNFVILQNFQKARCLTMELRVLRYFLTVAREENITRAAALLHVTQPTLSRQLMQLEDELGVKLFHRSRYRIVLTDDGMLLRQRAQEIVALAEKTEREFMREEGILSGEISIGCGETRNMTFLSRRMVTFRQVHPMVQFSIYSANADDIKDRLEKGILDLGLLAEPVDIGRYEFIRMPSREQWGVLVRKDSPLAERDHVTPPDLLGIPLLLSGRESVRNELASWFGDCYERVEIAATYNLILNVANMVKNRVGVALCFHIETISDSLRFVPLSPLLETGTVLVWKKNQSFSPVADQFLKHIKNSF</sequence>
<name>A0A0S2W393_9FIRM</name>
<accession>A0A0S2W393</accession>